<evidence type="ECO:0000256" key="6">
    <source>
        <dbReference type="ARBA" id="ARBA00022839"/>
    </source>
</evidence>
<sequence>MPQTHIRPGLIVLHSNLSESLAETVVTWLSNNPLNPLEEEIFLVQSNGMAEWLKMELATMGGVYAATRVALPAKFMWQTYRQVLGRDAVPSDSPLDKIPMTWRVMKLLPTLLSDPDFEPIDGFLKADEPDRQLQLAARLADQFDQYQIYRADWLEAWASGRDVLILGDGSERDLPPDQRWQPKLWRALLGTLSEPEQEVIRPRLHRKVLDRLMQSDTVKAKVARRVVVFCVSQFPLSSLKELAALSRHAQVILAVFNPCRHYWGDIIEGREMLRAIRRRHANRDGIDLGAIDIDQMHLKANALLASWGRQSRDFIRQLDEFDDATQTRLQFASLKLDLFDDTAVNQGSMLQRIQRQIRDLEPTPPSPDTHAIARQDRSIVFHVAHSKVREIEILHDCLLQYLSQPSTDGKKLQPRDIVVMVPDIEQMAPAIRAVFGQYKRTDQRFIPFDISDLGAQADSPLISAVEWLLRIPQQRTRLSELIDLLEVPAIAGRFGISQDALPKLVAWMEGSGIRWGLNQGQRHDLQLDACGEQNTALFGLQRMLLGYCSGSLAGLTDDNSFNGIDPYVEVGGLEAELAGSLAHFLKTLTDWWTIARVVATPDEWVQRGRQLLTSLVSAKEETDKQAISALNAALNVWQRACEQADYVQQVPLSVARASWLEALDRPTLNRRFRAGGVTFCSLMPMRVIPFEVVCLLGMNEGDYPRASVRSDFDLMKLKGVGRPGDRSRREDDRQLLLEAVLSARRTLYVSWTGKSVKDNSDQPPSVLIAQLRDYLQAHWGNDCVDSRTTFHPLQPFSRKYFEPDSGLRTYASEWRAAHSVQLDEQLTLGATQDDWKRGDLFSTRAPDSLPTLTIQQLVTFLRNPVKAFFRQSLSVVFDHQQEQDFDDEPFGIDHLERYYFVQELLADCPADLDADSIGSFVDSRLAQMRRAGRLPPQVLGELVQHDLEQVLKMILGSLVIEKSRCGIEAPRRSVRTSHDGVVLEDWLHHLHEPGAEMQGEEVEAVGLSVESGKLCEQSYSTKKSSVRPDRLLNAWVMSLVAASCDVKLRQVIVGRDVVAYIQPVNKELAKQVLDMLMSLWKIGMARPVPLPLKTAIAYAIASAKSTQDNPVKRPKPAVDAYEGQESFSGGDPKPGENQEMCLSREYPDFDALLETDFVTLAPRIYQPLIDWCALCVTTHPHASGFSTDDDHAEDAIGESS</sequence>
<evidence type="ECO:0000256" key="2">
    <source>
        <dbReference type="ARBA" id="ARBA00022741"/>
    </source>
</evidence>
<evidence type="ECO:0000313" key="13">
    <source>
        <dbReference type="EMBL" id="NDY82056.1"/>
    </source>
</evidence>
<evidence type="ECO:0000256" key="7">
    <source>
        <dbReference type="ARBA" id="ARBA00022840"/>
    </source>
</evidence>
<feature type="region of interest" description="Disordered" evidence="11">
    <location>
        <begin position="1107"/>
        <end position="1140"/>
    </location>
</feature>
<protein>
    <recommendedName>
        <fullName evidence="10">RecBCD enzyme subunit RecC</fullName>
    </recommendedName>
    <alternativeName>
        <fullName evidence="10">Exonuclease V subunit RecC</fullName>
        <shortName evidence="10">ExoV subunit RecC</shortName>
    </alternativeName>
    <alternativeName>
        <fullName evidence="10">Helicase/nuclease RecBCD subunit RecC</fullName>
    </alternativeName>
</protein>
<dbReference type="GO" id="GO:0005524">
    <property type="term" value="F:ATP binding"/>
    <property type="evidence" value="ECO:0007669"/>
    <property type="project" value="UniProtKB-UniRule"/>
</dbReference>
<dbReference type="InterPro" id="IPR006697">
    <property type="entry name" value="RecC"/>
</dbReference>
<evidence type="ECO:0000256" key="5">
    <source>
        <dbReference type="ARBA" id="ARBA00022806"/>
    </source>
</evidence>
<evidence type="ECO:0000256" key="4">
    <source>
        <dbReference type="ARBA" id="ARBA00022801"/>
    </source>
</evidence>
<dbReference type="InterPro" id="IPR027417">
    <property type="entry name" value="P-loop_NTPase"/>
</dbReference>
<evidence type="ECO:0000256" key="9">
    <source>
        <dbReference type="ARBA" id="ARBA00023204"/>
    </source>
</evidence>
<evidence type="ECO:0000256" key="11">
    <source>
        <dbReference type="SAM" id="MobiDB-lite"/>
    </source>
</evidence>
<dbReference type="SUPFAM" id="SSF52540">
    <property type="entry name" value="P-loop containing nucleoside triphosphate hydrolases"/>
    <property type="match status" value="2"/>
</dbReference>
<comment type="function">
    <text evidence="10">A helicase/nuclease that prepares dsDNA breaks (DSB) for recombinational DNA repair. Binds to DSBs and unwinds DNA via a highly rapid and processive ATP-dependent bidirectional helicase activity. Unwinds dsDNA until it encounters a Chi (crossover hotspot instigator) sequence from the 3' direction. Cuts ssDNA a few nucleotides 3' to the Chi site. The properties and activities of the enzyme are changed at Chi. The Chi-altered holoenzyme produces a long 3'-ssDNA overhang and facilitates RecA-binding to the ssDNA for homologous DNA recombination and repair. Holoenzyme degrades any linearized DNA that is unable to undergo homologous recombination. In the holoenzyme this subunit recognizes the wild-type Chi sequence, and when added to isolated RecB increases its ATP-dependent helicase processivity.</text>
</comment>
<dbReference type="AlphaFoldDB" id="A0A6B2QTL3"/>
<name>A0A6B2QTL3_9BURK</name>
<reference evidence="13" key="1">
    <citation type="submission" date="2020-02" db="EMBL/GenBank/DDBJ databases">
        <authorList>
            <person name="Chen W.-M."/>
        </authorList>
    </citation>
    <scope>NUCLEOTIDE SEQUENCE</scope>
    <source>
        <strain evidence="13">NBD-18</strain>
    </source>
</reference>
<comment type="similarity">
    <text evidence="10">Belongs to the RecC family.</text>
</comment>
<dbReference type="InterPro" id="IPR011335">
    <property type="entry name" value="Restrct_endonuc-II-like"/>
</dbReference>
<evidence type="ECO:0000256" key="8">
    <source>
        <dbReference type="ARBA" id="ARBA00023125"/>
    </source>
</evidence>
<dbReference type="Pfam" id="PF04257">
    <property type="entry name" value="Exonuc_V_gamma"/>
    <property type="match status" value="1"/>
</dbReference>
<evidence type="ECO:0000256" key="3">
    <source>
        <dbReference type="ARBA" id="ARBA00022763"/>
    </source>
</evidence>
<comment type="caution">
    <text evidence="13">The sequence shown here is derived from an EMBL/GenBank/DDBJ whole genome shotgun (WGS) entry which is preliminary data.</text>
</comment>
<comment type="subunit">
    <text evidence="10">Heterotrimer of RecB, RecC and RecD. All subunits contribute to DNA-binding.</text>
</comment>
<keyword evidence="7 10" id="KW-0067">ATP-binding</keyword>
<keyword evidence="1 10" id="KW-0540">Nuclease</keyword>
<dbReference type="Gene3D" id="3.40.50.10930">
    <property type="match status" value="1"/>
</dbReference>
<dbReference type="HAMAP" id="MF_01486">
    <property type="entry name" value="RecC"/>
    <property type="match status" value="1"/>
</dbReference>
<comment type="miscellaneous">
    <text evidence="10">In the RecBCD complex, RecB has a slow 3'-5' helicase, an exonuclease activity and loads RecA onto ssDNA, RecD has a fast 5'-3' helicase activity, while RecC stimulates the ATPase and processivity of the RecB helicase and contributes to recognition of the Chi site.</text>
</comment>
<dbReference type="PANTHER" id="PTHR30591">
    <property type="entry name" value="RECBCD ENZYME SUBUNIT RECC"/>
    <property type="match status" value="1"/>
</dbReference>
<accession>A0A6B2QTL3</accession>
<dbReference type="GO" id="GO:0000724">
    <property type="term" value="P:double-strand break repair via homologous recombination"/>
    <property type="evidence" value="ECO:0007669"/>
    <property type="project" value="UniProtKB-UniRule"/>
</dbReference>
<feature type="domain" description="RecC C-terminal" evidence="12">
    <location>
        <begin position="851"/>
        <end position="1101"/>
    </location>
</feature>
<dbReference type="Pfam" id="PF17946">
    <property type="entry name" value="RecC_C"/>
    <property type="match status" value="1"/>
</dbReference>
<organism evidence="13">
    <name type="scientific">Sheuella amnicola</name>
    <dbReference type="NCBI Taxonomy" id="2707330"/>
    <lineage>
        <taxon>Bacteria</taxon>
        <taxon>Pseudomonadati</taxon>
        <taxon>Pseudomonadota</taxon>
        <taxon>Betaproteobacteria</taxon>
        <taxon>Burkholderiales</taxon>
        <taxon>Alcaligenaceae</taxon>
        <taxon>Sheuella</taxon>
    </lineage>
</organism>
<keyword evidence="5 10" id="KW-0347">Helicase</keyword>
<dbReference type="GO" id="GO:0003678">
    <property type="term" value="F:DNA helicase activity"/>
    <property type="evidence" value="ECO:0007669"/>
    <property type="project" value="UniProtKB-UniRule"/>
</dbReference>
<dbReference type="Gene3D" id="1.10.10.990">
    <property type="match status" value="1"/>
</dbReference>
<dbReference type="Gene3D" id="3.40.50.300">
    <property type="entry name" value="P-loop containing nucleotide triphosphate hydrolases"/>
    <property type="match status" value="2"/>
</dbReference>
<keyword evidence="8 10" id="KW-0238">DNA-binding</keyword>
<keyword evidence="6 10" id="KW-0269">Exonuclease</keyword>
<proteinExistence type="inferred from homology"/>
<evidence type="ECO:0000256" key="10">
    <source>
        <dbReference type="HAMAP-Rule" id="MF_01486"/>
    </source>
</evidence>
<dbReference type="NCBIfam" id="TIGR01450">
    <property type="entry name" value="recC"/>
    <property type="match status" value="1"/>
</dbReference>
<evidence type="ECO:0000259" key="12">
    <source>
        <dbReference type="Pfam" id="PF17946"/>
    </source>
</evidence>
<dbReference type="GO" id="GO:0008854">
    <property type="term" value="F:exodeoxyribonuclease V activity"/>
    <property type="evidence" value="ECO:0007669"/>
    <property type="project" value="InterPro"/>
</dbReference>
<keyword evidence="9 10" id="KW-0234">DNA repair</keyword>
<keyword evidence="4 10" id="KW-0378">Hydrolase</keyword>
<dbReference type="SUPFAM" id="SSF52980">
    <property type="entry name" value="Restriction endonuclease-like"/>
    <property type="match status" value="1"/>
</dbReference>
<dbReference type="GO" id="GO:0009338">
    <property type="term" value="C:exodeoxyribonuclease V complex"/>
    <property type="evidence" value="ECO:0007669"/>
    <property type="project" value="InterPro"/>
</dbReference>
<dbReference type="PANTHER" id="PTHR30591:SF1">
    <property type="entry name" value="RECBCD ENZYME SUBUNIT RECC"/>
    <property type="match status" value="1"/>
</dbReference>
<dbReference type="PIRSF" id="PIRSF000980">
    <property type="entry name" value="RecC"/>
    <property type="match status" value="1"/>
</dbReference>
<dbReference type="RefSeq" id="WP_163651336.1">
    <property type="nucleotide sequence ID" value="NZ_JAAGRN010000001.1"/>
</dbReference>
<keyword evidence="3 10" id="KW-0227">DNA damage</keyword>
<dbReference type="Gene3D" id="1.10.10.160">
    <property type="match status" value="1"/>
</dbReference>
<gene>
    <name evidence="10 13" type="primary">recC</name>
    <name evidence="13" type="ORF">G3I67_02320</name>
</gene>
<dbReference type="GO" id="GO:0003677">
    <property type="term" value="F:DNA binding"/>
    <property type="evidence" value="ECO:0007669"/>
    <property type="project" value="UniProtKB-UniRule"/>
</dbReference>
<dbReference type="InterPro" id="IPR013986">
    <property type="entry name" value="DExx_box_DNA_helicase_dom_sf"/>
</dbReference>
<dbReference type="EMBL" id="JAAGRN010000001">
    <property type="protein sequence ID" value="NDY82056.1"/>
    <property type="molecule type" value="Genomic_DNA"/>
</dbReference>
<evidence type="ECO:0000256" key="1">
    <source>
        <dbReference type="ARBA" id="ARBA00022722"/>
    </source>
</evidence>
<keyword evidence="2 10" id="KW-0547">Nucleotide-binding</keyword>
<dbReference type="InterPro" id="IPR041500">
    <property type="entry name" value="RecC_C"/>
</dbReference>